<dbReference type="EMBL" id="JAPMLT010000003">
    <property type="protein sequence ID" value="MCX7570061.1"/>
    <property type="molecule type" value="Genomic_DNA"/>
</dbReference>
<evidence type="ECO:0000313" key="3">
    <source>
        <dbReference type="EMBL" id="MCX7570061.1"/>
    </source>
</evidence>
<reference evidence="3 4" key="1">
    <citation type="submission" date="2022-11" db="EMBL/GenBank/DDBJ databases">
        <title>Study of microbial diversity in lake waters.</title>
        <authorList>
            <person name="Zhang J."/>
        </authorList>
    </citation>
    <scope>NUCLEOTIDE SEQUENCE [LARGE SCALE GENOMIC DNA]</scope>
    <source>
        <strain evidence="3 4">DT12</strain>
    </source>
</reference>
<dbReference type="InterPro" id="IPR028096">
    <property type="entry name" value="EfeO_Cupredoxin"/>
</dbReference>
<proteinExistence type="predicted"/>
<evidence type="ECO:0000313" key="4">
    <source>
        <dbReference type="Proteomes" id="UP001208017"/>
    </source>
</evidence>
<dbReference type="InterPro" id="IPR008972">
    <property type="entry name" value="Cupredoxin"/>
</dbReference>
<sequence>MKRKLLLAALGMLVATGIVLPKHVHAETKSYLSTTHVSQKPVEPKQEYWIVTNEISAKATDTTPEMEVYRWDPGFLVVQKDKPVTLHFYGVKGKAHPFEIIGLGVKGNVVKGKVTTVTFTPKKAGTYPIVCLTHPSKEKNGPMVGYLRVEE</sequence>
<dbReference type="Proteomes" id="UP001208017">
    <property type="component" value="Unassembled WGS sequence"/>
</dbReference>
<organism evidence="3 4">
    <name type="scientific">Tumebacillus lacus</name>
    <dbReference type="NCBI Taxonomy" id="2995335"/>
    <lineage>
        <taxon>Bacteria</taxon>
        <taxon>Bacillati</taxon>
        <taxon>Bacillota</taxon>
        <taxon>Bacilli</taxon>
        <taxon>Bacillales</taxon>
        <taxon>Alicyclobacillaceae</taxon>
        <taxon>Tumebacillus</taxon>
    </lineage>
</organism>
<dbReference type="Pfam" id="PF13473">
    <property type="entry name" value="Cupredoxin_1"/>
    <property type="match status" value="1"/>
</dbReference>
<feature type="domain" description="EfeO-type cupredoxin-like" evidence="2">
    <location>
        <begin position="56"/>
        <end position="136"/>
    </location>
</feature>
<keyword evidence="1" id="KW-0732">Signal</keyword>
<comment type="caution">
    <text evidence="3">The sequence shown here is derived from an EMBL/GenBank/DDBJ whole genome shotgun (WGS) entry which is preliminary data.</text>
</comment>
<accession>A0ABT3WZJ3</accession>
<dbReference type="RefSeq" id="WP_267151304.1">
    <property type="nucleotide sequence ID" value="NZ_JAPMLT010000003.1"/>
</dbReference>
<dbReference type="SUPFAM" id="SSF49503">
    <property type="entry name" value="Cupredoxins"/>
    <property type="match status" value="1"/>
</dbReference>
<evidence type="ECO:0000256" key="1">
    <source>
        <dbReference type="SAM" id="SignalP"/>
    </source>
</evidence>
<gene>
    <name evidence="3" type="ORF">OS242_08795</name>
</gene>
<protein>
    <submittedName>
        <fullName evidence="3">Cupredoxin domain-containing protein</fullName>
    </submittedName>
</protein>
<feature type="signal peptide" evidence="1">
    <location>
        <begin position="1"/>
        <end position="26"/>
    </location>
</feature>
<evidence type="ECO:0000259" key="2">
    <source>
        <dbReference type="Pfam" id="PF13473"/>
    </source>
</evidence>
<dbReference type="Gene3D" id="2.60.40.420">
    <property type="entry name" value="Cupredoxins - blue copper proteins"/>
    <property type="match status" value="1"/>
</dbReference>
<name>A0ABT3WZJ3_9BACL</name>
<feature type="chain" id="PRO_5046940563" evidence="1">
    <location>
        <begin position="27"/>
        <end position="151"/>
    </location>
</feature>
<keyword evidence="4" id="KW-1185">Reference proteome</keyword>